<reference evidence="3" key="1">
    <citation type="submission" date="2018-05" db="EMBL/GenBank/DDBJ databases">
        <authorList>
            <person name="Du Z."/>
            <person name="Wang X."/>
        </authorList>
    </citation>
    <scope>NUCLEOTIDE SEQUENCE [LARGE SCALE GENOMIC DNA]</scope>
    <source>
        <strain evidence="3">CQN31</strain>
    </source>
</reference>
<comment type="caution">
    <text evidence="2">The sequence shown here is derived from an EMBL/GenBank/DDBJ whole genome shotgun (WGS) entry which is preliminary data.</text>
</comment>
<proteinExistence type="inferred from homology"/>
<evidence type="ECO:0000313" key="3">
    <source>
        <dbReference type="Proteomes" id="UP000245765"/>
    </source>
</evidence>
<dbReference type="InterPro" id="IPR053714">
    <property type="entry name" value="Iso_Racemase_Enz_sf"/>
</dbReference>
<dbReference type="Pfam" id="PF01177">
    <property type="entry name" value="Asp_Glu_race"/>
    <property type="match status" value="1"/>
</dbReference>
<organism evidence="2 3">
    <name type="scientific">Falsiroseomonas bella</name>
    <dbReference type="NCBI Taxonomy" id="2184016"/>
    <lineage>
        <taxon>Bacteria</taxon>
        <taxon>Pseudomonadati</taxon>
        <taxon>Pseudomonadota</taxon>
        <taxon>Alphaproteobacteria</taxon>
        <taxon>Acetobacterales</taxon>
        <taxon>Roseomonadaceae</taxon>
        <taxon>Falsiroseomonas</taxon>
    </lineage>
</organism>
<evidence type="ECO:0008006" key="4">
    <source>
        <dbReference type="Google" id="ProtNLM"/>
    </source>
</evidence>
<name>A0A317FBV5_9PROT</name>
<accession>A0A317FBV5</accession>
<keyword evidence="3" id="KW-1185">Reference proteome</keyword>
<dbReference type="InterPro" id="IPR015942">
    <property type="entry name" value="Asp/Glu/hydantoin_racemase"/>
</dbReference>
<gene>
    <name evidence="2" type="ORF">DFH01_14315</name>
</gene>
<dbReference type="AlphaFoldDB" id="A0A317FBV5"/>
<dbReference type="RefSeq" id="WP_109871138.1">
    <property type="nucleotide sequence ID" value="NZ_QGNA01000003.1"/>
</dbReference>
<evidence type="ECO:0000256" key="1">
    <source>
        <dbReference type="ARBA" id="ARBA00038414"/>
    </source>
</evidence>
<protein>
    <recommendedName>
        <fullName evidence="4">Hydantoin racemase</fullName>
    </recommendedName>
</protein>
<comment type="similarity">
    <text evidence="1">Belongs to the HyuE racemase family.</text>
</comment>
<dbReference type="Proteomes" id="UP000245765">
    <property type="component" value="Unassembled WGS sequence"/>
</dbReference>
<dbReference type="Gene3D" id="3.40.50.12500">
    <property type="match status" value="1"/>
</dbReference>
<sequence length="287" mass="31174">MLMMAAPCRMLLIGAYAPPADGGLTLGTFANSRETMLGNAARLPVLLHDVEWDVHPGAPASPGFWPVEMREEFAIAGVNRLPVVRQEAASGRWDALVLLGGGDPGFLEAREIAHRHRVVVTACAHAQMHAASLLGRRFTILDVSENHNLRMADLVQLYRMEDRCASIRNLEFPLPRAAHEGRINVQQEAERHARGEPSAMLEVAVTEAVAAIEEDGADCFILGCSAAYWLQAPLQQRLAEIGWDVPVLEGYGAAVAQAKMLVGLGVDASGLAFPADPPRRTRRRKLP</sequence>
<evidence type="ECO:0000313" key="2">
    <source>
        <dbReference type="EMBL" id="PWS36345.1"/>
    </source>
</evidence>
<dbReference type="GO" id="GO:0047661">
    <property type="term" value="F:amino-acid racemase activity"/>
    <property type="evidence" value="ECO:0007669"/>
    <property type="project" value="InterPro"/>
</dbReference>
<dbReference type="EMBL" id="QGNA01000003">
    <property type="protein sequence ID" value="PWS36345.1"/>
    <property type="molecule type" value="Genomic_DNA"/>
</dbReference>